<evidence type="ECO:0000313" key="2">
    <source>
        <dbReference type="Proteomes" id="UP000002117"/>
    </source>
</evidence>
<accession>Q5ULP9</accession>
<proteinExistence type="predicted"/>
<keyword evidence="2" id="KW-1185">Reference proteome</keyword>
<gene>
    <name evidence="1" type="ORF">orf65</name>
</gene>
<sequence length="121" mass="13831">MALSKKEILDALKIRMDAPFLLENDEARAKAKATLLHKPTLGEILDTIDIFTSPSNKEAQTIKHDHDVISYILTHDIKITESQWKEAEKKVDEANKRAVENIRKQYEANGIVFKDTKKSNK</sequence>
<name>Q5ULP9_9CAUD</name>
<dbReference type="Proteomes" id="UP000002117">
    <property type="component" value="Segment"/>
</dbReference>
<reference evidence="1 2" key="1">
    <citation type="journal article" date="2004" name="J. Bacteriol.">
        <title>Lactobacillus plantarum bacteriophage LP65: a new member of the SPO1-like genus of the family Myoviridae.</title>
        <authorList>
            <person name="Chibani-Chennoufi S."/>
            <person name="Dillmann M.L."/>
            <person name="Marvin-Guy L."/>
            <person name="Rami-Shojaei S."/>
            <person name="Brussow H."/>
        </authorList>
    </citation>
    <scope>NUCLEOTIDE SEQUENCE</scope>
</reference>
<dbReference type="KEGG" id="vg:3197476"/>
<dbReference type="RefSeq" id="YP_164700.1">
    <property type="nucleotide sequence ID" value="NC_006565.1"/>
</dbReference>
<evidence type="ECO:0000313" key="1">
    <source>
        <dbReference type="EMBL" id="AAV35885.1"/>
    </source>
</evidence>
<organism evidence="1 2">
    <name type="scientific">Lactobacillus phage LP65</name>
    <dbReference type="NCBI Taxonomy" id="2892344"/>
    <lineage>
        <taxon>Viruses</taxon>
        <taxon>Duplodnaviria</taxon>
        <taxon>Heunggongvirae</taxon>
        <taxon>Uroviricota</taxon>
        <taxon>Caudoviricetes</taxon>
        <taxon>Herelleviridae</taxon>
        <taxon>Salchichonvirus</taxon>
        <taxon>Salchichonvirus LP65</taxon>
    </lineage>
</organism>
<dbReference type="EMBL" id="AY682195">
    <property type="protein sequence ID" value="AAV35885.1"/>
    <property type="molecule type" value="Genomic_DNA"/>
</dbReference>
<protein>
    <submittedName>
        <fullName evidence="1">Orf65</fullName>
    </submittedName>
</protein>